<evidence type="ECO:0008006" key="3">
    <source>
        <dbReference type="Google" id="ProtNLM"/>
    </source>
</evidence>
<accession>A0A6L2JPI3</accession>
<reference evidence="2" key="1">
    <citation type="journal article" date="2019" name="Sci. Rep.">
        <title>Draft genome of Tanacetum cinerariifolium, the natural source of mosquito coil.</title>
        <authorList>
            <person name="Yamashiro T."/>
            <person name="Shiraishi A."/>
            <person name="Satake H."/>
            <person name="Nakayama K."/>
        </authorList>
    </citation>
    <scope>NUCLEOTIDE SEQUENCE</scope>
</reference>
<evidence type="ECO:0000256" key="1">
    <source>
        <dbReference type="SAM" id="MobiDB-lite"/>
    </source>
</evidence>
<dbReference type="AlphaFoldDB" id="A0A6L2JPI3"/>
<gene>
    <name evidence="2" type="ORF">Tci_010688</name>
</gene>
<dbReference type="EMBL" id="BKCJ010001085">
    <property type="protein sequence ID" value="GEU38710.1"/>
    <property type="molecule type" value="Genomic_DNA"/>
</dbReference>
<proteinExistence type="predicted"/>
<sequence length="468" mass="51890">MQSSLLCLVKSRESTLSGSGAWPRMGCGLCGHGSPLIGRRGRVSRRPWALPDVGPGPFISGICNSDAFVNRLSNIWMGSYHVFVSAAKFQRQNKMKNTQINRDSPPLPLLKKPSASHSQGHPGSKVPNTRVDKPSFASVAAQGGEGVKMSQEKVNQDMGYNITLSDVDLIVVEDSSSVVLVKVKEVDSICNLYRICRNEGFDKVKIHYVGGLWVWIQFANAKSCEAFKSNESLKRSGQRFTLFLLRLLLMKGWYGLRFQACLYAHGDLMRSRRVCIATKKPCSIDETVSVIIRGTIFYAQVKEIGTWSTTIENDIEGSDSDDVQENDDLSFNMEVNHNEILDDYIKQVGETKTSFHMNDVHVSDDTCSKPPGFETCVKEEEFHEDEADMKGLDDFDGSVPPGFKKLGTAYKGDSPSYIPRSSKCSTSFGNLKLKGKKGFSFINEMNKMIEVGGALDMMLQAVKDLLGR</sequence>
<organism evidence="2">
    <name type="scientific">Tanacetum cinerariifolium</name>
    <name type="common">Dalmatian daisy</name>
    <name type="synonym">Chrysanthemum cinerariifolium</name>
    <dbReference type="NCBI Taxonomy" id="118510"/>
    <lineage>
        <taxon>Eukaryota</taxon>
        <taxon>Viridiplantae</taxon>
        <taxon>Streptophyta</taxon>
        <taxon>Embryophyta</taxon>
        <taxon>Tracheophyta</taxon>
        <taxon>Spermatophyta</taxon>
        <taxon>Magnoliopsida</taxon>
        <taxon>eudicotyledons</taxon>
        <taxon>Gunneridae</taxon>
        <taxon>Pentapetalae</taxon>
        <taxon>asterids</taxon>
        <taxon>campanulids</taxon>
        <taxon>Asterales</taxon>
        <taxon>Asteraceae</taxon>
        <taxon>Asteroideae</taxon>
        <taxon>Anthemideae</taxon>
        <taxon>Anthemidinae</taxon>
        <taxon>Tanacetum</taxon>
    </lineage>
</organism>
<name>A0A6L2JPI3_TANCI</name>
<evidence type="ECO:0000313" key="2">
    <source>
        <dbReference type="EMBL" id="GEU38710.1"/>
    </source>
</evidence>
<comment type="caution">
    <text evidence="2">The sequence shown here is derived from an EMBL/GenBank/DDBJ whole genome shotgun (WGS) entry which is preliminary data.</text>
</comment>
<protein>
    <recommendedName>
        <fullName evidence="3">Nucleotide-binding alpha-beta plait domain-containing protein</fullName>
    </recommendedName>
</protein>
<feature type="region of interest" description="Disordered" evidence="1">
    <location>
        <begin position="98"/>
        <end position="132"/>
    </location>
</feature>